<organism evidence="1 2">
    <name type="scientific">Enterococcus wangshanyuanii</name>
    <dbReference type="NCBI Taxonomy" id="2005703"/>
    <lineage>
        <taxon>Bacteria</taxon>
        <taxon>Bacillati</taxon>
        <taxon>Bacillota</taxon>
        <taxon>Bacilli</taxon>
        <taxon>Lactobacillales</taxon>
        <taxon>Enterococcaceae</taxon>
        <taxon>Enterococcus</taxon>
    </lineage>
</organism>
<dbReference type="EMBL" id="BMKI01000001">
    <property type="protein sequence ID" value="GGC77898.1"/>
    <property type="molecule type" value="Genomic_DNA"/>
</dbReference>
<keyword evidence="2" id="KW-1185">Reference proteome</keyword>
<dbReference type="Proteomes" id="UP000630615">
    <property type="component" value="Unassembled WGS sequence"/>
</dbReference>
<reference evidence="2" key="1">
    <citation type="journal article" date="2019" name="Int. J. Syst. Evol. Microbiol.">
        <title>The Global Catalogue of Microorganisms (GCM) 10K type strain sequencing project: providing services to taxonomists for standard genome sequencing and annotation.</title>
        <authorList>
            <consortium name="The Broad Institute Genomics Platform"/>
            <consortium name="The Broad Institute Genome Sequencing Center for Infectious Disease"/>
            <person name="Wu L."/>
            <person name="Ma J."/>
        </authorList>
    </citation>
    <scope>NUCLEOTIDE SEQUENCE [LARGE SCALE GENOMIC DNA]</scope>
    <source>
        <strain evidence="2">CGMCC 1.15942</strain>
    </source>
</reference>
<proteinExistence type="predicted"/>
<evidence type="ECO:0000313" key="1">
    <source>
        <dbReference type="EMBL" id="GGC77898.1"/>
    </source>
</evidence>
<sequence length="92" mass="10650">MEKQALCVKAISYQEIVELKDLMERLASWEEPLSVLMAFFAFHSGPINKKQIIKEYYARGQVFQAFYEDYRGLVEVGDALVQEMVRAEKVGK</sequence>
<dbReference type="RefSeq" id="WP_088268361.1">
    <property type="nucleotide sequence ID" value="NZ_BMKI01000001.1"/>
</dbReference>
<accession>A0ABQ1NKV0</accession>
<protein>
    <submittedName>
        <fullName evidence="1">Uncharacterized protein</fullName>
    </submittedName>
</protein>
<gene>
    <name evidence="1" type="ORF">GCM10011573_04410</name>
</gene>
<comment type="caution">
    <text evidence="1">The sequence shown here is derived from an EMBL/GenBank/DDBJ whole genome shotgun (WGS) entry which is preliminary data.</text>
</comment>
<name>A0ABQ1NKV0_9ENTE</name>
<evidence type="ECO:0000313" key="2">
    <source>
        <dbReference type="Proteomes" id="UP000630615"/>
    </source>
</evidence>